<dbReference type="GeneID" id="100209604"/>
<keyword evidence="2" id="KW-1185">Reference proteome</keyword>
<dbReference type="InterPro" id="IPR040090">
    <property type="entry name" value="TXNDC16"/>
</dbReference>
<dbReference type="Gene3D" id="3.40.30.10">
    <property type="entry name" value="Glutaredoxin"/>
    <property type="match status" value="2"/>
</dbReference>
<evidence type="ECO:0000313" key="3">
    <source>
        <dbReference type="RefSeq" id="XP_065644448.1"/>
    </source>
</evidence>
<dbReference type="SUPFAM" id="SSF52833">
    <property type="entry name" value="Thioredoxin-like"/>
    <property type="match status" value="1"/>
</dbReference>
<feature type="domain" description="Thioredoxin" evidence="1">
    <location>
        <begin position="269"/>
        <end position="369"/>
    </location>
</feature>
<sequence length="688" mass="80279">MIHLLCKMEFSDKIGSVVNSLIQLSIDVRAVLVDKRKNPELFESYGIHENVILPTVMLQYPLESRKTEHKGITKIVDSFPFDVDLTNESIYKFVHDSILKPQVYNPIYDIELHSFKNLLIPRNSLTEKTHRVLIGGCTKHRSYLKNCALFNSNFRRLVRTIYLDRSVIMKYKYIDYTDEPSSFMRLPLLNFYDPTTGIHEFSYSDVTYLNMLLWLNSKIGSAIKPIPFSRSDFVKFNFKSVRSSQLTQDDEVSQRVLQLKNERLYQDSVELLTDTSFNNTINKYDFIVVLFFVLWDERSYLIQPHFAKVHSMMESQIVKIAKVDCASEYYVCTFQKVYCYPTIRVFKKEKHLIDYNGFFDAIRLEQIIKHHTSASLIELKETEIHDYIEGTLPRFFSPHTSTSVLAWFSSRKSEAFSDYTKFAENNIDKAQFSFLIGNHAKEILKISSDDVFFAVYKEPNKVQPVSIFTGPYNKESLEMFMKTMLVEMFGKLTPQNLPAYKLLNKPLMVLFINEKEINHSLEWKAIEQMVKDSLFKNIVPVWMNTEDALSRKICTSYIGLQKRNSVSLIVVNHTKGEVYYLPTSKVTVKEVLIQEISIWLLSLESGKLKATSFLMVRHWKPSSEGIDFDHDIQKTHQVKPQSSKRMFFGDDVYADTAFYRSSYNSVISSNTEGDFRFPHQQHLIHDEL</sequence>
<dbReference type="Pfam" id="PF13848">
    <property type="entry name" value="Thioredoxin_6"/>
    <property type="match status" value="1"/>
</dbReference>
<evidence type="ECO:0000259" key="1">
    <source>
        <dbReference type="Pfam" id="PF00085"/>
    </source>
</evidence>
<accession>A0ABM4B6G8</accession>
<dbReference type="PANTHER" id="PTHR22699">
    <property type="entry name" value="THIOREDOXIN DOMAIN-CONTAINING PROTEIN 16"/>
    <property type="match status" value="1"/>
</dbReference>
<dbReference type="InterPro" id="IPR013766">
    <property type="entry name" value="Thioredoxin_domain"/>
</dbReference>
<dbReference type="InterPro" id="IPR036249">
    <property type="entry name" value="Thioredoxin-like_sf"/>
</dbReference>
<evidence type="ECO:0000313" key="2">
    <source>
        <dbReference type="Proteomes" id="UP001652625"/>
    </source>
</evidence>
<organism evidence="2 3">
    <name type="scientific">Hydra vulgaris</name>
    <name type="common">Hydra</name>
    <name type="synonym">Hydra attenuata</name>
    <dbReference type="NCBI Taxonomy" id="6087"/>
    <lineage>
        <taxon>Eukaryota</taxon>
        <taxon>Metazoa</taxon>
        <taxon>Cnidaria</taxon>
        <taxon>Hydrozoa</taxon>
        <taxon>Hydroidolina</taxon>
        <taxon>Anthoathecata</taxon>
        <taxon>Aplanulata</taxon>
        <taxon>Hydridae</taxon>
        <taxon>Hydra</taxon>
    </lineage>
</organism>
<reference evidence="3" key="2">
    <citation type="submission" date="2025-08" db="UniProtKB">
        <authorList>
            <consortium name="RefSeq"/>
        </authorList>
    </citation>
    <scope>IDENTIFICATION</scope>
</reference>
<dbReference type="Proteomes" id="UP001652625">
    <property type="component" value="Chromosome 01"/>
</dbReference>
<dbReference type="CDD" id="cd02961">
    <property type="entry name" value="PDI_a_family"/>
    <property type="match status" value="1"/>
</dbReference>
<dbReference type="Pfam" id="PF00085">
    <property type="entry name" value="Thioredoxin"/>
    <property type="match status" value="1"/>
</dbReference>
<name>A0ABM4B6G8_HYDVU</name>
<dbReference type="RefSeq" id="XP_065644448.1">
    <property type="nucleotide sequence ID" value="XM_065788376.1"/>
</dbReference>
<proteinExistence type="predicted"/>
<protein>
    <submittedName>
        <fullName evidence="3">Thioredoxin domain-containing protein 16 isoform X5</fullName>
    </submittedName>
</protein>
<gene>
    <name evidence="3" type="primary">LOC100209604</name>
</gene>
<dbReference type="PANTHER" id="PTHR22699:SF1">
    <property type="entry name" value="THIOREDOXIN DOMAIN-CONTAINING PROTEIN 16"/>
    <property type="match status" value="1"/>
</dbReference>
<reference evidence="2" key="1">
    <citation type="submission" date="2025-05" db="UniProtKB">
        <authorList>
            <consortium name="RefSeq"/>
        </authorList>
    </citation>
    <scope>NUCLEOTIDE SEQUENCE [LARGE SCALE GENOMIC DNA]</scope>
</reference>